<dbReference type="OrthoDB" id="5488678at2"/>
<sequence>MGDIYKELATHLDNLPGGFPETASGVELRILKRLFSPEEALVATKLTMKPEPVDAFARRTGDNREELGETLESMAGKGLIFRTYKDGIVMYSAAMFVIGIWEYHVHDLDADLVNDVNEYLPHLAREVWDKVETKQLRVVPVSASVAPETAIASYEDAEQLIRAQSKITVQPCICRKEHEVVGKPCQYPLEVCFSFGGAAYYYEQNNIGRSIDVEEALKILETGREAGLIIQPGNAQKSANICMCCSCCCQVLKNIKVLEKPAEEVHSNYFAVVDDDECVACGDCEERCHMDAIIVDDHAEINLDRCIGCGVCVPACPTSAIQLRAKPQENTYVPPKLTYQTYLRMAKERGKLAAKPATRQTE</sequence>
<dbReference type="PANTHER" id="PTHR43534">
    <property type="entry name" value="MIND SUPERFAMILY P-LOOP ATPASE CONTAINING AN INSERTED FERREDOXIN DOMAIN"/>
    <property type="match status" value="1"/>
</dbReference>
<protein>
    <submittedName>
        <fullName evidence="5">4Fe-4S binding domain-containing protein</fullName>
    </submittedName>
</protein>
<dbReference type="SUPFAM" id="SSF54862">
    <property type="entry name" value="4Fe-4S ferredoxins"/>
    <property type="match status" value="1"/>
</dbReference>
<dbReference type="InterPro" id="IPR017900">
    <property type="entry name" value="4Fe4S_Fe_S_CS"/>
</dbReference>
<evidence type="ECO:0000313" key="5">
    <source>
        <dbReference type="EMBL" id="SDP58633.1"/>
    </source>
</evidence>
<dbReference type="Proteomes" id="UP000199073">
    <property type="component" value="Unassembled WGS sequence"/>
</dbReference>
<dbReference type="RefSeq" id="WP_092224768.1">
    <property type="nucleotide sequence ID" value="NZ_FNJI01000027.1"/>
</dbReference>
<dbReference type="STRING" id="91360.SAMN05660330_03279"/>
<keyword evidence="3" id="KW-0411">Iron-sulfur</keyword>
<dbReference type="AlphaFoldDB" id="A0A1H0TXG6"/>
<evidence type="ECO:0000313" key="6">
    <source>
        <dbReference type="Proteomes" id="UP000199073"/>
    </source>
</evidence>
<keyword evidence="6" id="KW-1185">Reference proteome</keyword>
<dbReference type="EMBL" id="FNJI01000027">
    <property type="protein sequence ID" value="SDP58633.1"/>
    <property type="molecule type" value="Genomic_DNA"/>
</dbReference>
<keyword evidence="2" id="KW-0408">Iron</keyword>
<dbReference type="GO" id="GO:0051536">
    <property type="term" value="F:iron-sulfur cluster binding"/>
    <property type="evidence" value="ECO:0007669"/>
    <property type="project" value="UniProtKB-KW"/>
</dbReference>
<evidence type="ECO:0000259" key="4">
    <source>
        <dbReference type="PROSITE" id="PS51379"/>
    </source>
</evidence>
<dbReference type="PROSITE" id="PS00198">
    <property type="entry name" value="4FE4S_FER_1"/>
    <property type="match status" value="1"/>
</dbReference>
<dbReference type="Gene3D" id="3.30.70.20">
    <property type="match status" value="1"/>
</dbReference>
<keyword evidence="1" id="KW-0479">Metal-binding</keyword>
<organism evidence="5 6">
    <name type="scientific">Desulforhopalus singaporensis</name>
    <dbReference type="NCBI Taxonomy" id="91360"/>
    <lineage>
        <taxon>Bacteria</taxon>
        <taxon>Pseudomonadati</taxon>
        <taxon>Thermodesulfobacteriota</taxon>
        <taxon>Desulfobulbia</taxon>
        <taxon>Desulfobulbales</taxon>
        <taxon>Desulfocapsaceae</taxon>
        <taxon>Desulforhopalus</taxon>
    </lineage>
</organism>
<evidence type="ECO:0000256" key="3">
    <source>
        <dbReference type="ARBA" id="ARBA00023014"/>
    </source>
</evidence>
<feature type="domain" description="4Fe-4S ferredoxin-type" evidence="4">
    <location>
        <begin position="297"/>
        <end position="326"/>
    </location>
</feature>
<gene>
    <name evidence="5" type="ORF">SAMN05660330_03279</name>
</gene>
<dbReference type="InterPro" id="IPR017896">
    <property type="entry name" value="4Fe4S_Fe-S-bd"/>
</dbReference>
<dbReference type="GO" id="GO:0046872">
    <property type="term" value="F:metal ion binding"/>
    <property type="evidence" value="ECO:0007669"/>
    <property type="project" value="UniProtKB-KW"/>
</dbReference>
<feature type="domain" description="4Fe-4S ferredoxin-type" evidence="4">
    <location>
        <begin position="269"/>
        <end position="296"/>
    </location>
</feature>
<dbReference type="PANTHER" id="PTHR43534:SF1">
    <property type="entry name" value="4FE-4S CLUSTER CONTAINING PARA FAMILY ATPASE PROTEIN"/>
    <property type="match status" value="1"/>
</dbReference>
<accession>A0A1H0TXG6</accession>
<evidence type="ECO:0000256" key="2">
    <source>
        <dbReference type="ARBA" id="ARBA00023004"/>
    </source>
</evidence>
<dbReference type="PROSITE" id="PS51379">
    <property type="entry name" value="4FE4S_FER_2"/>
    <property type="match status" value="2"/>
</dbReference>
<reference evidence="5 6" key="1">
    <citation type="submission" date="2016-10" db="EMBL/GenBank/DDBJ databases">
        <authorList>
            <person name="de Groot N.N."/>
        </authorList>
    </citation>
    <scope>NUCLEOTIDE SEQUENCE [LARGE SCALE GENOMIC DNA]</scope>
    <source>
        <strain evidence="5 6">DSM 12130</strain>
    </source>
</reference>
<name>A0A1H0TXG6_9BACT</name>
<evidence type="ECO:0000256" key="1">
    <source>
        <dbReference type="ARBA" id="ARBA00022723"/>
    </source>
</evidence>
<dbReference type="Pfam" id="PF00037">
    <property type="entry name" value="Fer4"/>
    <property type="match status" value="1"/>
</dbReference>
<proteinExistence type="predicted"/>